<dbReference type="OrthoDB" id="9808408at2"/>
<evidence type="ECO:0000313" key="9">
    <source>
        <dbReference type="Proteomes" id="UP000037822"/>
    </source>
</evidence>
<dbReference type="CDD" id="cd00082">
    <property type="entry name" value="HisKA"/>
    <property type="match status" value="1"/>
</dbReference>
<keyword evidence="5" id="KW-0418">Kinase</keyword>
<evidence type="ECO:0000256" key="5">
    <source>
        <dbReference type="ARBA" id="ARBA00022777"/>
    </source>
</evidence>
<dbReference type="InterPro" id="IPR007891">
    <property type="entry name" value="CHASE3"/>
</dbReference>
<dbReference type="EMBL" id="LGSZ01000015">
    <property type="protein sequence ID" value="KPH82669.1"/>
    <property type="molecule type" value="Genomic_DNA"/>
</dbReference>
<keyword evidence="6" id="KW-0812">Transmembrane</keyword>
<evidence type="ECO:0000256" key="3">
    <source>
        <dbReference type="ARBA" id="ARBA00022553"/>
    </source>
</evidence>
<dbReference type="PRINTS" id="PR00344">
    <property type="entry name" value="BCTRLSENSOR"/>
</dbReference>
<dbReference type="SMART" id="SM00387">
    <property type="entry name" value="HATPase_c"/>
    <property type="match status" value="1"/>
</dbReference>
<comment type="catalytic activity">
    <reaction evidence="1">
        <text>ATP + protein L-histidine = ADP + protein N-phospho-L-histidine.</text>
        <dbReference type="EC" id="2.7.13.3"/>
    </reaction>
</comment>
<dbReference type="InterPro" id="IPR003594">
    <property type="entry name" value="HATPase_dom"/>
</dbReference>
<feature type="domain" description="Histidine kinase" evidence="7">
    <location>
        <begin position="252"/>
        <end position="488"/>
    </location>
</feature>
<keyword evidence="6" id="KW-1133">Transmembrane helix</keyword>
<reference evidence="8 9" key="1">
    <citation type="submission" date="2015-07" db="EMBL/GenBank/DDBJ databases">
        <title>Whole genome sequencing of Bosea vaviloviae isolated from cave pool.</title>
        <authorList>
            <person name="Tan N.E.H."/>
            <person name="Lee Y.P."/>
            <person name="Gan H.M."/>
            <person name="Barton H."/>
            <person name="Savka M.A."/>
        </authorList>
    </citation>
    <scope>NUCLEOTIDE SEQUENCE [LARGE SCALE GENOMIC DNA]</scope>
    <source>
        <strain evidence="8 9">SD260</strain>
    </source>
</reference>
<dbReference type="CDD" id="cd00075">
    <property type="entry name" value="HATPase"/>
    <property type="match status" value="1"/>
</dbReference>
<keyword evidence="4" id="KW-0808">Transferase</keyword>
<dbReference type="SUPFAM" id="SSF47384">
    <property type="entry name" value="Homodimeric domain of signal transducing histidine kinase"/>
    <property type="match status" value="1"/>
</dbReference>
<evidence type="ECO:0000313" key="8">
    <source>
        <dbReference type="EMBL" id="KPH82669.1"/>
    </source>
</evidence>
<dbReference type="CDD" id="cd19410">
    <property type="entry name" value="HK9-like_sensor"/>
    <property type="match status" value="1"/>
</dbReference>
<dbReference type="Pfam" id="PF02518">
    <property type="entry name" value="HATPase_c"/>
    <property type="match status" value="1"/>
</dbReference>
<dbReference type="SUPFAM" id="SSF55874">
    <property type="entry name" value="ATPase domain of HSP90 chaperone/DNA topoisomerase II/histidine kinase"/>
    <property type="match status" value="1"/>
</dbReference>
<keyword evidence="6" id="KW-0472">Membrane</keyword>
<proteinExistence type="predicted"/>
<dbReference type="InterPro" id="IPR036097">
    <property type="entry name" value="HisK_dim/P_sf"/>
</dbReference>
<dbReference type="GO" id="GO:0007234">
    <property type="term" value="P:osmosensory signaling via phosphorelay pathway"/>
    <property type="evidence" value="ECO:0007669"/>
    <property type="project" value="TreeGrafter"/>
</dbReference>
<organism evidence="8 9">
    <name type="scientific">Bosea vaviloviae</name>
    <dbReference type="NCBI Taxonomy" id="1526658"/>
    <lineage>
        <taxon>Bacteria</taxon>
        <taxon>Pseudomonadati</taxon>
        <taxon>Pseudomonadota</taxon>
        <taxon>Alphaproteobacteria</taxon>
        <taxon>Hyphomicrobiales</taxon>
        <taxon>Boseaceae</taxon>
        <taxon>Bosea</taxon>
    </lineage>
</organism>
<keyword evidence="3" id="KW-0597">Phosphoprotein</keyword>
<dbReference type="SMART" id="SM00388">
    <property type="entry name" value="HisKA"/>
    <property type="match status" value="1"/>
</dbReference>
<dbReference type="Proteomes" id="UP000037822">
    <property type="component" value="Unassembled WGS sequence"/>
</dbReference>
<dbReference type="InterPro" id="IPR004358">
    <property type="entry name" value="Sig_transdc_His_kin-like_C"/>
</dbReference>
<accession>A0A0N1FKV0</accession>
<dbReference type="Pfam" id="PF05227">
    <property type="entry name" value="CHASE3"/>
    <property type="match status" value="1"/>
</dbReference>
<keyword evidence="9" id="KW-1185">Reference proteome</keyword>
<evidence type="ECO:0000259" key="7">
    <source>
        <dbReference type="PROSITE" id="PS50109"/>
    </source>
</evidence>
<evidence type="ECO:0000256" key="4">
    <source>
        <dbReference type="ARBA" id="ARBA00022679"/>
    </source>
</evidence>
<dbReference type="InterPro" id="IPR050351">
    <property type="entry name" value="BphY/WalK/GraS-like"/>
</dbReference>
<name>A0A0N1FKV0_9HYPH</name>
<dbReference type="InterPro" id="IPR003661">
    <property type="entry name" value="HisK_dim/P_dom"/>
</dbReference>
<dbReference type="RefSeq" id="WP_054207453.1">
    <property type="nucleotide sequence ID" value="NZ_LGSZ01000015.1"/>
</dbReference>
<evidence type="ECO:0000256" key="2">
    <source>
        <dbReference type="ARBA" id="ARBA00012438"/>
    </source>
</evidence>
<protein>
    <recommendedName>
        <fullName evidence="2">histidine kinase</fullName>
        <ecNumber evidence="2">2.7.13.3</ecNumber>
    </recommendedName>
</protein>
<dbReference type="PROSITE" id="PS50109">
    <property type="entry name" value="HIS_KIN"/>
    <property type="match status" value="1"/>
</dbReference>
<dbReference type="Gene3D" id="3.30.565.10">
    <property type="entry name" value="Histidine kinase-like ATPase, C-terminal domain"/>
    <property type="match status" value="1"/>
</dbReference>
<feature type="transmembrane region" description="Helical" evidence="6">
    <location>
        <begin position="184"/>
        <end position="208"/>
    </location>
</feature>
<dbReference type="AlphaFoldDB" id="A0A0N1FKV0"/>
<dbReference type="GO" id="GO:0000155">
    <property type="term" value="F:phosphorelay sensor kinase activity"/>
    <property type="evidence" value="ECO:0007669"/>
    <property type="project" value="InterPro"/>
</dbReference>
<dbReference type="PATRIC" id="fig|1526658.3.peg.3450"/>
<sequence length="497" mass="53457">MPISQAFFRRTNLLLLAAGIAALIAIVASSLWLTLATERNFDDVVGAREVRSASADLMSLVQDAETGQRGFLLTRDRAYLAPYTDAVARLDERFRRLSAAVGGLPDIGPFVERLQTAITAKLAELSATVAMAESGDFDGALAAVRDGRGKALMDQARAGFASILERSEAALVAAIAAQERTSLWLRWVTIIGAIVILGLAGAATWTILGYTTEIMAARKELEGLNVGLEERVRERTDALVKANDEIQRFAYIVTHDLRAPLVNIMGFTSELESTFKPIEAYVDAQGAQAEVLRAEAETALKADAPEALGFIRSSTRKMDGLINAILKISREGSRTLKPARVALDAQLEAAAAAVHHQASETGGGITIDAKVDSIVSDKFSLDQIVGNLLDNAIKYRAPDRPLAIVARTRNARSGWVAIEIEDNGRGIAAGDHERIFELFRRSGTQNTPGEGIGLAHVRTLVRNLGGDITVRSEFGVGTTFTILLPADLRTVKRSSQT</sequence>
<dbReference type="PANTHER" id="PTHR42878:SF15">
    <property type="entry name" value="BACTERIOPHYTOCHROME"/>
    <property type="match status" value="1"/>
</dbReference>
<comment type="caution">
    <text evidence="8">The sequence shown here is derived from an EMBL/GenBank/DDBJ whole genome shotgun (WGS) entry which is preliminary data.</text>
</comment>
<dbReference type="EC" id="2.7.13.3" evidence="2"/>
<dbReference type="InterPro" id="IPR005467">
    <property type="entry name" value="His_kinase_dom"/>
</dbReference>
<dbReference type="Gene3D" id="1.10.287.130">
    <property type="match status" value="1"/>
</dbReference>
<dbReference type="GO" id="GO:0030295">
    <property type="term" value="F:protein kinase activator activity"/>
    <property type="evidence" value="ECO:0007669"/>
    <property type="project" value="TreeGrafter"/>
</dbReference>
<dbReference type="GO" id="GO:0000156">
    <property type="term" value="F:phosphorelay response regulator activity"/>
    <property type="evidence" value="ECO:0007669"/>
    <property type="project" value="TreeGrafter"/>
</dbReference>
<gene>
    <name evidence="8" type="ORF">AE618_02350</name>
</gene>
<dbReference type="InterPro" id="IPR036890">
    <property type="entry name" value="HATPase_C_sf"/>
</dbReference>
<dbReference type="PANTHER" id="PTHR42878">
    <property type="entry name" value="TWO-COMPONENT HISTIDINE KINASE"/>
    <property type="match status" value="1"/>
</dbReference>
<evidence type="ECO:0000256" key="6">
    <source>
        <dbReference type="SAM" id="Phobius"/>
    </source>
</evidence>
<evidence type="ECO:0000256" key="1">
    <source>
        <dbReference type="ARBA" id="ARBA00000085"/>
    </source>
</evidence>